<comment type="caution">
    <text evidence="1">The sequence shown here is derived from an EMBL/GenBank/DDBJ whole genome shotgun (WGS) entry which is preliminary data.</text>
</comment>
<name>A0ABQ3HQ45_9SPHI</name>
<organism evidence="1 2">
    <name type="scientific">Sphingobacterium griseoflavum</name>
    <dbReference type="NCBI Taxonomy" id="1474952"/>
    <lineage>
        <taxon>Bacteria</taxon>
        <taxon>Pseudomonadati</taxon>
        <taxon>Bacteroidota</taxon>
        <taxon>Sphingobacteriia</taxon>
        <taxon>Sphingobacteriales</taxon>
        <taxon>Sphingobacteriaceae</taxon>
        <taxon>Sphingobacterium</taxon>
    </lineage>
</organism>
<reference evidence="2" key="1">
    <citation type="journal article" date="2019" name="Int. J. Syst. Evol. Microbiol.">
        <title>The Global Catalogue of Microorganisms (GCM) 10K type strain sequencing project: providing services to taxonomists for standard genome sequencing and annotation.</title>
        <authorList>
            <consortium name="The Broad Institute Genomics Platform"/>
            <consortium name="The Broad Institute Genome Sequencing Center for Infectious Disease"/>
            <person name="Wu L."/>
            <person name="Ma J."/>
        </authorList>
    </citation>
    <scope>NUCLEOTIDE SEQUENCE [LARGE SCALE GENOMIC DNA]</scope>
    <source>
        <strain evidence="2">CGMCC 1.12966</strain>
    </source>
</reference>
<gene>
    <name evidence="1" type="ORF">GCM10017764_03630</name>
</gene>
<dbReference type="EMBL" id="BNAF01000001">
    <property type="protein sequence ID" value="GHE23395.1"/>
    <property type="molecule type" value="Genomic_DNA"/>
</dbReference>
<sequence>MDHPKKNDVLNTLMVKIVFEKKVKIQPHVVGNARTLQEIYRAYDLGFGEKLLRFCRLVQNRFFELVRFANPWDRYRHVNWEVVSPIYARDTLLIFNDLKSRWEEL</sequence>
<dbReference type="Proteomes" id="UP000620550">
    <property type="component" value="Unassembled WGS sequence"/>
</dbReference>
<protein>
    <submittedName>
        <fullName evidence="1">Uncharacterized protein</fullName>
    </submittedName>
</protein>
<accession>A0ABQ3HQ45</accession>
<evidence type="ECO:0000313" key="2">
    <source>
        <dbReference type="Proteomes" id="UP000620550"/>
    </source>
</evidence>
<keyword evidence="2" id="KW-1185">Reference proteome</keyword>
<proteinExistence type="predicted"/>
<evidence type="ECO:0000313" key="1">
    <source>
        <dbReference type="EMBL" id="GHE23395.1"/>
    </source>
</evidence>